<dbReference type="AlphaFoldDB" id="A0A6V7Y8T9"/>
<dbReference type="EMBL" id="CAJEWN010003534">
    <property type="protein sequence ID" value="CAD2207924.1"/>
    <property type="molecule type" value="Genomic_DNA"/>
</dbReference>
<proteinExistence type="predicted"/>
<feature type="region of interest" description="Disordered" evidence="1">
    <location>
        <begin position="140"/>
        <end position="161"/>
    </location>
</feature>
<evidence type="ECO:0000313" key="3">
    <source>
        <dbReference type="Proteomes" id="UP000580250"/>
    </source>
</evidence>
<evidence type="ECO:0000256" key="1">
    <source>
        <dbReference type="SAM" id="MobiDB-lite"/>
    </source>
</evidence>
<sequence length="183" mass="21853">MALCLAEEQINFYRDWVSEHCSTEIQHVLYSLFDVESVEELKHLDIIVKDEIDNLNSSEGFLLKYYSGSEKEVDEILDRINQASNVIYKAAGIVKRFIVDNQLYEERKKRKIFKVENKKEEEGKLNMNEAEMLWNEELEESRKKNKVDDIAKEELKNEEKNELDDVMKEELKEKMMEMKIKDY</sequence>
<name>A0A6V7Y8T9_MELEN</name>
<comment type="caution">
    <text evidence="2">The sequence shown here is derived from an EMBL/GenBank/DDBJ whole genome shotgun (WGS) entry which is preliminary data.</text>
</comment>
<dbReference type="Proteomes" id="UP000580250">
    <property type="component" value="Unassembled WGS sequence"/>
</dbReference>
<evidence type="ECO:0000313" key="2">
    <source>
        <dbReference type="EMBL" id="CAD2207924.1"/>
    </source>
</evidence>
<reference evidence="2 3" key="1">
    <citation type="submission" date="2020-08" db="EMBL/GenBank/DDBJ databases">
        <authorList>
            <person name="Koutsovoulos G."/>
            <person name="Danchin GJ E."/>
        </authorList>
    </citation>
    <scope>NUCLEOTIDE SEQUENCE [LARGE SCALE GENOMIC DNA]</scope>
</reference>
<gene>
    <name evidence="2" type="ORF">MENT_LOCUS61908</name>
</gene>
<organism evidence="2 3">
    <name type="scientific">Meloidogyne enterolobii</name>
    <name type="common">Root-knot nematode worm</name>
    <name type="synonym">Meloidogyne mayaguensis</name>
    <dbReference type="NCBI Taxonomy" id="390850"/>
    <lineage>
        <taxon>Eukaryota</taxon>
        <taxon>Metazoa</taxon>
        <taxon>Ecdysozoa</taxon>
        <taxon>Nematoda</taxon>
        <taxon>Chromadorea</taxon>
        <taxon>Rhabditida</taxon>
        <taxon>Tylenchina</taxon>
        <taxon>Tylenchomorpha</taxon>
        <taxon>Tylenchoidea</taxon>
        <taxon>Meloidogynidae</taxon>
        <taxon>Meloidogyninae</taxon>
        <taxon>Meloidogyne</taxon>
    </lineage>
</organism>
<protein>
    <submittedName>
        <fullName evidence="2">Uncharacterized protein</fullName>
    </submittedName>
</protein>
<accession>A0A6V7Y8T9</accession>